<reference evidence="3" key="1">
    <citation type="journal article" date="2014" name="Proc. Natl. Acad. Sci. U.S.A.">
        <title>Extensive sampling of basidiomycete genomes demonstrates inadequacy of the white-rot/brown-rot paradigm for wood decay fungi.</title>
        <authorList>
            <person name="Riley R."/>
            <person name="Salamov A.A."/>
            <person name="Brown D.W."/>
            <person name="Nagy L.G."/>
            <person name="Floudas D."/>
            <person name="Held B.W."/>
            <person name="Levasseur A."/>
            <person name="Lombard V."/>
            <person name="Morin E."/>
            <person name="Otillar R."/>
            <person name="Lindquist E.A."/>
            <person name="Sun H."/>
            <person name="LaButti K.M."/>
            <person name="Schmutz J."/>
            <person name="Jabbour D."/>
            <person name="Luo H."/>
            <person name="Baker S.E."/>
            <person name="Pisabarro A.G."/>
            <person name="Walton J.D."/>
            <person name="Blanchette R.A."/>
            <person name="Henrissat B."/>
            <person name="Martin F."/>
            <person name="Cullen D."/>
            <person name="Hibbett D.S."/>
            <person name="Grigoriev I.V."/>
        </authorList>
    </citation>
    <scope>NUCLEOTIDE SEQUENCE [LARGE SCALE GENOMIC DNA]</scope>
    <source>
        <strain evidence="3">CBS 339.88</strain>
    </source>
</reference>
<accession>A0A067TF58</accession>
<proteinExistence type="predicted"/>
<evidence type="ECO:0000313" key="2">
    <source>
        <dbReference type="EMBL" id="KDR78519.1"/>
    </source>
</evidence>
<dbReference type="Proteomes" id="UP000027222">
    <property type="component" value="Unassembled WGS sequence"/>
</dbReference>
<evidence type="ECO:0000313" key="3">
    <source>
        <dbReference type="Proteomes" id="UP000027222"/>
    </source>
</evidence>
<sequence length="394" mass="42143">MTAIKHRTKWMMNTHSQIRQRGNYNPKLPDSLTPCLIRRRSSYFYDDIDLNLEVSFIDYFVSVLYQYLQREFPTLKNEPHAHFQTPTPSIWTPRRRNHLATKTWKARWRSTSRPSRVGSFVQRGAGVADGAGGLLDFGLLYPACAYADGDAGAVWRRAGGRGCGAAAAGKAGSCSPIARTESGPSGDTRLEPLRTAACAAELGLGPGPSAAAPPLQIHLLPANQFFAQLLSLILPLPFLPSRRETKPPEMPRFKPSRASTHASEPGSGPGSSAAAPPIAPAAEAASADPSPTNELVLRAAALAYPADHLRQSELRMKLIGQGTPAERAREAAQWESGWKGVSCFGNMNGNGNGIVKRVADVNAEAAASEGSGRSETNGEGGKTARARLRLALVG</sequence>
<evidence type="ECO:0000256" key="1">
    <source>
        <dbReference type="SAM" id="MobiDB-lite"/>
    </source>
</evidence>
<feature type="region of interest" description="Disordered" evidence="1">
    <location>
        <begin position="243"/>
        <end position="290"/>
    </location>
</feature>
<name>A0A067TF58_GALM3</name>
<dbReference type="AlphaFoldDB" id="A0A067TF58"/>
<feature type="region of interest" description="Disordered" evidence="1">
    <location>
        <begin position="366"/>
        <end position="385"/>
    </location>
</feature>
<dbReference type="EMBL" id="KL142374">
    <property type="protein sequence ID" value="KDR78519.1"/>
    <property type="molecule type" value="Genomic_DNA"/>
</dbReference>
<dbReference type="HOGENOM" id="CLU_700291_0_0_1"/>
<protein>
    <submittedName>
        <fullName evidence="2">Uncharacterized protein</fullName>
    </submittedName>
</protein>
<organism evidence="2 3">
    <name type="scientific">Galerina marginata (strain CBS 339.88)</name>
    <dbReference type="NCBI Taxonomy" id="685588"/>
    <lineage>
        <taxon>Eukaryota</taxon>
        <taxon>Fungi</taxon>
        <taxon>Dikarya</taxon>
        <taxon>Basidiomycota</taxon>
        <taxon>Agaricomycotina</taxon>
        <taxon>Agaricomycetes</taxon>
        <taxon>Agaricomycetidae</taxon>
        <taxon>Agaricales</taxon>
        <taxon>Agaricineae</taxon>
        <taxon>Strophariaceae</taxon>
        <taxon>Galerina</taxon>
    </lineage>
</organism>
<feature type="compositionally biased region" description="Low complexity" evidence="1">
    <location>
        <begin position="262"/>
        <end position="290"/>
    </location>
</feature>
<gene>
    <name evidence="2" type="ORF">GALMADRAFT_1253772</name>
</gene>
<keyword evidence="3" id="KW-1185">Reference proteome</keyword>
<feature type="compositionally biased region" description="Basic and acidic residues" evidence="1">
    <location>
        <begin position="243"/>
        <end position="252"/>
    </location>
</feature>